<sequence length="349" mass="38247">MKKTKYIVFFFALLFAGSIIVISFLVKQPSYTIHTSGKLYIFSKLSSDYKVIDLKNGEELAEYPIQIEPHEAVAIPNQNRVVVTNYGNPEGPRDCITVINTKTDKVEKTINLKGSLRPHGIASFPNSNKVGVLTDVGNDLSIVNIKTGLVEKKIQTQQEVSHLIVLHPFKSVAFVTNIKSGSVSVIDLDLNKVIQIIPCGLGTEGIDITPDGSELWVTNNKDNSISIINTSTYKITNTLNTGKEPLRLKFSIDGKYCLVANSSGGTISVFGQQSKKLIKTIIIRGKNNSIERLLYHTPRPVGILMHPNGLFAFVSNSNANEVEVIDMKTFEIVSTIGTGKIPDGLAFVN</sequence>
<dbReference type="SUPFAM" id="SSF51004">
    <property type="entry name" value="C-terminal (heme d1) domain of cytochrome cd1-nitrite reductase"/>
    <property type="match status" value="1"/>
</dbReference>
<dbReference type="InterPro" id="IPR011964">
    <property type="entry name" value="YVTN_b-propeller_repeat"/>
</dbReference>
<dbReference type="Gene3D" id="2.130.10.10">
    <property type="entry name" value="YVTN repeat-like/Quinoprotein amine dehydrogenase"/>
    <property type="match status" value="2"/>
</dbReference>
<feature type="transmembrane region" description="Helical" evidence="1">
    <location>
        <begin position="7"/>
        <end position="26"/>
    </location>
</feature>
<dbReference type="PANTHER" id="PTHR47197:SF3">
    <property type="entry name" value="DIHYDRO-HEME D1 DEHYDROGENASE"/>
    <property type="match status" value="1"/>
</dbReference>
<reference evidence="2 3" key="1">
    <citation type="submission" date="2018-05" db="EMBL/GenBank/DDBJ databases">
        <title>Flavobacterium sp. strain IMCC34759, incomplete genome.</title>
        <authorList>
            <person name="Joung Y."/>
            <person name="Cho J."/>
        </authorList>
    </citation>
    <scope>NUCLEOTIDE SEQUENCE [LARGE SCALE GENOMIC DNA]</scope>
    <source>
        <strain evidence="2 3">IMCC34759</strain>
    </source>
</reference>
<dbReference type="Proteomes" id="UP000247903">
    <property type="component" value="Unassembled WGS sequence"/>
</dbReference>
<evidence type="ECO:0000313" key="3">
    <source>
        <dbReference type="Proteomes" id="UP000247903"/>
    </source>
</evidence>
<dbReference type="InterPro" id="IPR051200">
    <property type="entry name" value="Host-pathogen_enzymatic-act"/>
</dbReference>
<dbReference type="InterPro" id="IPR015943">
    <property type="entry name" value="WD40/YVTN_repeat-like_dom_sf"/>
</dbReference>
<evidence type="ECO:0000313" key="2">
    <source>
        <dbReference type="EMBL" id="PXY39180.1"/>
    </source>
</evidence>
<keyword evidence="1" id="KW-1133">Transmembrane helix</keyword>
<dbReference type="NCBIfam" id="TIGR02276">
    <property type="entry name" value="beta_rpt_yvtn"/>
    <property type="match status" value="1"/>
</dbReference>
<dbReference type="Pfam" id="PF10282">
    <property type="entry name" value="Lactonase"/>
    <property type="match status" value="1"/>
</dbReference>
<dbReference type="AlphaFoldDB" id="A0A2V4BNH3"/>
<name>A0A2V4BNH3_9FLAO</name>
<keyword evidence="1" id="KW-0472">Membrane</keyword>
<keyword evidence="1" id="KW-0812">Transmembrane</keyword>
<evidence type="ECO:0008006" key="4">
    <source>
        <dbReference type="Google" id="ProtNLM"/>
    </source>
</evidence>
<accession>A0A2V4BNH3</accession>
<dbReference type="InterPro" id="IPR019405">
    <property type="entry name" value="Lactonase_7-beta_prop"/>
</dbReference>
<proteinExistence type="predicted"/>
<keyword evidence="3" id="KW-1185">Reference proteome</keyword>
<dbReference type="InterPro" id="IPR011048">
    <property type="entry name" value="Haem_d1_sf"/>
</dbReference>
<dbReference type="RefSeq" id="WP_110308235.1">
    <property type="nucleotide sequence ID" value="NZ_QJHK01000023.1"/>
</dbReference>
<dbReference type="OrthoDB" id="9803927at2"/>
<dbReference type="PANTHER" id="PTHR47197">
    <property type="entry name" value="PROTEIN NIRF"/>
    <property type="match status" value="1"/>
</dbReference>
<protein>
    <recommendedName>
        <fullName evidence="4">YncE family protein</fullName>
    </recommendedName>
</protein>
<comment type="caution">
    <text evidence="2">The sequence shown here is derived from an EMBL/GenBank/DDBJ whole genome shotgun (WGS) entry which is preliminary data.</text>
</comment>
<gene>
    <name evidence="2" type="ORF">DMB65_19130</name>
</gene>
<evidence type="ECO:0000256" key="1">
    <source>
        <dbReference type="SAM" id="Phobius"/>
    </source>
</evidence>
<dbReference type="EMBL" id="QJHK01000023">
    <property type="protein sequence ID" value="PXY39180.1"/>
    <property type="molecule type" value="Genomic_DNA"/>
</dbReference>
<organism evidence="2 3">
    <name type="scientific">Flavobacterium cheongpyeongense</name>
    <dbReference type="NCBI Taxonomy" id="2212651"/>
    <lineage>
        <taxon>Bacteria</taxon>
        <taxon>Pseudomonadati</taxon>
        <taxon>Bacteroidota</taxon>
        <taxon>Flavobacteriia</taxon>
        <taxon>Flavobacteriales</taxon>
        <taxon>Flavobacteriaceae</taxon>
        <taxon>Flavobacterium</taxon>
    </lineage>
</organism>